<keyword evidence="2" id="KW-1133">Transmembrane helix</keyword>
<feature type="transmembrane region" description="Helical" evidence="2">
    <location>
        <begin position="326"/>
        <end position="346"/>
    </location>
</feature>
<dbReference type="OrthoDB" id="9766687at2"/>
<keyword evidence="2" id="KW-0472">Membrane</keyword>
<dbReference type="AlphaFoldDB" id="A0A370WTD5"/>
<dbReference type="Pfam" id="PF13469">
    <property type="entry name" value="Sulfotransfer_3"/>
    <property type="match status" value="1"/>
</dbReference>
<name>A0A370WTD5_9GAMM</name>
<keyword evidence="4" id="KW-1185">Reference proteome</keyword>
<protein>
    <submittedName>
        <fullName evidence="3">Sulfotransferase</fullName>
    </submittedName>
</protein>
<dbReference type="EMBL" id="QRBE01000014">
    <property type="protein sequence ID" value="RDS79286.1"/>
    <property type="molecule type" value="Genomic_DNA"/>
</dbReference>
<dbReference type="InterPro" id="IPR027417">
    <property type="entry name" value="P-loop_NTPase"/>
</dbReference>
<dbReference type="PANTHER" id="PTHR12788:SF10">
    <property type="entry name" value="PROTEIN-TYROSINE SULFOTRANSFERASE"/>
    <property type="match status" value="1"/>
</dbReference>
<gene>
    <name evidence="3" type="ORF">DWU98_18315</name>
</gene>
<evidence type="ECO:0000313" key="4">
    <source>
        <dbReference type="Proteomes" id="UP000254258"/>
    </source>
</evidence>
<keyword evidence="1 3" id="KW-0808">Transferase</keyword>
<feature type="transmembrane region" description="Helical" evidence="2">
    <location>
        <begin position="358"/>
        <end position="382"/>
    </location>
</feature>
<organism evidence="3 4">
    <name type="scientific">Dyella monticola</name>
    <dbReference type="NCBI Taxonomy" id="1927958"/>
    <lineage>
        <taxon>Bacteria</taxon>
        <taxon>Pseudomonadati</taxon>
        <taxon>Pseudomonadota</taxon>
        <taxon>Gammaproteobacteria</taxon>
        <taxon>Lysobacterales</taxon>
        <taxon>Rhodanobacteraceae</taxon>
        <taxon>Dyella</taxon>
    </lineage>
</organism>
<dbReference type="PANTHER" id="PTHR12788">
    <property type="entry name" value="PROTEIN-TYROSINE SULFOTRANSFERASE 2"/>
    <property type="match status" value="1"/>
</dbReference>
<accession>A0A370WTD5</accession>
<keyword evidence="2" id="KW-0812">Transmembrane</keyword>
<reference evidence="3 4" key="1">
    <citation type="submission" date="2018-07" db="EMBL/GenBank/DDBJ databases">
        <title>Dyella monticola sp. nov. and Dyella psychrodurans sp. nov. isolated from monsoon evergreen broad-leaved forest soil of Dinghu Mountain, China.</title>
        <authorList>
            <person name="Gao Z."/>
            <person name="Qiu L."/>
        </authorList>
    </citation>
    <scope>NUCLEOTIDE SEQUENCE [LARGE SCALE GENOMIC DNA]</scope>
    <source>
        <strain evidence="3 4">4G-K06</strain>
    </source>
</reference>
<dbReference type="SUPFAM" id="SSF52540">
    <property type="entry name" value="P-loop containing nucleoside triphosphate hydrolases"/>
    <property type="match status" value="1"/>
</dbReference>
<dbReference type="GO" id="GO:0008476">
    <property type="term" value="F:protein-tyrosine sulfotransferase activity"/>
    <property type="evidence" value="ECO:0007669"/>
    <property type="project" value="InterPro"/>
</dbReference>
<comment type="caution">
    <text evidence="3">The sequence shown here is derived from an EMBL/GenBank/DDBJ whole genome shotgun (WGS) entry which is preliminary data.</text>
</comment>
<dbReference type="RefSeq" id="WP_115497030.1">
    <property type="nucleotide sequence ID" value="NZ_QRBE01000014.1"/>
</dbReference>
<sequence length="416" mass="45860">MTKSEATHAKGPVFVVGSPRSGTSILTWCLGQHPNILPLEESGWMGRLAIDLGVGYRAGSQFGPRSQLSALGVDRDAYFEAFGKTIDAIIHQHRGQLERNCKRSAAPNLAAVESPFSISRSSADPKSRWVDGTPEYSFHICGLRKLFPNAKFVHIVRDVRLVVNSMLHFKQRGVSGLFETEQQAYEYWSNTVEACVRAEHALGSEIIHRLRYDDLVHQPEQALRNLLAFLDEPYASACVEPLAQRINSSDVPAGFQARDASTDARVVERALRLSDQLQVPCEYYRPTPSARVEFEAGFNKQVAFAAELDTEYASAQRKVTALGKRLSLCGIMVVANVVFAAGATLLEEAHRPGWSRLWLALSLVGLGIYAVIRRAGLMQLLARVGKRLKLRSTTPNVGDGYPYDAHRVSRKSGAGV</sequence>
<dbReference type="Gene3D" id="3.40.50.300">
    <property type="entry name" value="P-loop containing nucleotide triphosphate hydrolases"/>
    <property type="match status" value="1"/>
</dbReference>
<evidence type="ECO:0000256" key="2">
    <source>
        <dbReference type="SAM" id="Phobius"/>
    </source>
</evidence>
<dbReference type="Proteomes" id="UP000254258">
    <property type="component" value="Unassembled WGS sequence"/>
</dbReference>
<evidence type="ECO:0000313" key="3">
    <source>
        <dbReference type="EMBL" id="RDS79286.1"/>
    </source>
</evidence>
<dbReference type="InterPro" id="IPR026634">
    <property type="entry name" value="TPST-like"/>
</dbReference>
<evidence type="ECO:0000256" key="1">
    <source>
        <dbReference type="ARBA" id="ARBA00022679"/>
    </source>
</evidence>
<proteinExistence type="predicted"/>